<dbReference type="AlphaFoldDB" id="A0A1I9G6T9"/>
<name>A0A1I9G6T9_BRUMA</name>
<accession>A0A1I9G6T9</accession>
<evidence type="ECO:0000313" key="1">
    <source>
        <dbReference type="EMBL" id="CDQ03863.1"/>
    </source>
</evidence>
<sequence length="76" mass="8808">MPEFILTVLFGDKRETILTTTVVVLVGVGRGVDVTWCDVISFLLLEEILWNVLETHCYIRFYNTDIYAYIISYSLI</sequence>
<reference evidence="1" key="2">
    <citation type="submission" date="2012-12" db="EMBL/GenBank/DDBJ databases">
        <authorList>
            <consortium name="WormBase Consortium"/>
            <person name="Ghedin E."/>
            <person name="Paulini M."/>
        </authorList>
    </citation>
    <scope>NUCLEOTIDE SEQUENCE</scope>
    <source>
        <strain evidence="1">FR3</strain>
    </source>
</reference>
<gene>
    <name evidence="1" type="primary">Bm1390</name>
    <name evidence="1" type="ORF">BM_Bm1390</name>
</gene>
<reference evidence="1" key="1">
    <citation type="journal article" date="2007" name="Science">
        <title>Draft genome of the filarial nematode parasite Brugia malayi.</title>
        <authorList>
            <person name="Ghedin E."/>
            <person name="Wang S."/>
            <person name="Spiro D."/>
            <person name="Caler E."/>
            <person name="Zhao Q."/>
            <person name="Crabtree J."/>
            <person name="Allen J.E."/>
            <person name="Delcher A.L."/>
            <person name="Guiliano D.B."/>
            <person name="Miranda-Saavedra D."/>
            <person name="Angiuoli S.V."/>
            <person name="Creasy T."/>
            <person name="Amedeo P."/>
            <person name="Haas B."/>
            <person name="El-Sayed N.M."/>
            <person name="Wortman J.R."/>
            <person name="Feldblyum T."/>
            <person name="Tallon L."/>
            <person name="Schatz M."/>
            <person name="Shumway M."/>
            <person name="Koo H."/>
            <person name="Salzberg S.L."/>
            <person name="Schobel S."/>
            <person name="Pertea M."/>
            <person name="Pop M."/>
            <person name="White O."/>
            <person name="Barton G.J."/>
            <person name="Carlow C.K."/>
            <person name="Crawford M.J."/>
            <person name="Daub J."/>
            <person name="Dimmic M.W."/>
            <person name="Estes C.F."/>
            <person name="Foster J.M."/>
            <person name="Ganatra M."/>
            <person name="Gregory W.F."/>
            <person name="Johnson N.M."/>
            <person name="Jin J."/>
            <person name="Komuniecki R."/>
            <person name="Korf I."/>
            <person name="Kumar S."/>
            <person name="Laney S."/>
            <person name="Li B.W."/>
            <person name="Li W."/>
            <person name="Lindblom T.H."/>
            <person name="Lustigman S."/>
            <person name="Ma D."/>
            <person name="Maina C.V."/>
            <person name="Martin D.M."/>
            <person name="McCarter J.P."/>
            <person name="McReynolds L."/>
            <person name="Mitreva M."/>
            <person name="Nutman T.B."/>
            <person name="Parkinson J."/>
            <person name="Peregrin-Alvarez J.M."/>
            <person name="Poole C."/>
            <person name="Ren Q."/>
            <person name="Saunders L."/>
            <person name="Sluder A.E."/>
            <person name="Smith K."/>
            <person name="Stanke M."/>
            <person name="Unnasch T.R."/>
            <person name="Ware J."/>
            <person name="Wei A.D."/>
            <person name="Weil G."/>
            <person name="Williams D.J."/>
            <person name="Zhang Y."/>
            <person name="Williams S.A."/>
            <person name="Fraser-Liggett C."/>
            <person name="Slatko B."/>
            <person name="Blaxter M.L."/>
            <person name="Scott A.L."/>
        </authorList>
    </citation>
    <scope>NUCLEOTIDE SEQUENCE</scope>
    <source>
        <strain evidence="1">FR3</strain>
    </source>
</reference>
<dbReference type="EMBL" id="LN856983">
    <property type="protein sequence ID" value="CDQ03863.1"/>
    <property type="molecule type" value="Genomic_DNA"/>
</dbReference>
<protein>
    <submittedName>
        <fullName evidence="1">Bm1390</fullName>
    </submittedName>
</protein>
<proteinExistence type="predicted"/>
<organism evidence="1">
    <name type="scientific">Brugia malayi</name>
    <name type="common">Filarial nematode worm</name>
    <dbReference type="NCBI Taxonomy" id="6279"/>
    <lineage>
        <taxon>Eukaryota</taxon>
        <taxon>Metazoa</taxon>
        <taxon>Ecdysozoa</taxon>
        <taxon>Nematoda</taxon>
        <taxon>Chromadorea</taxon>
        <taxon>Rhabditida</taxon>
        <taxon>Spirurina</taxon>
        <taxon>Spiruromorpha</taxon>
        <taxon>Filarioidea</taxon>
        <taxon>Onchocercidae</taxon>
        <taxon>Brugia</taxon>
    </lineage>
</organism>